<dbReference type="InterPro" id="IPR017918">
    <property type="entry name" value="N-reg_PII_CS"/>
</dbReference>
<keyword evidence="2" id="KW-0805">Transcription regulation</keyword>
<gene>
    <name evidence="6" type="ORF">ENM11_02730</name>
</gene>
<name>A0A7C5L6W5_CALS0</name>
<accession>A0A7C5L6W5</accession>
<evidence type="ECO:0000256" key="4">
    <source>
        <dbReference type="ARBA" id="ARBA00023231"/>
    </source>
</evidence>
<dbReference type="Pfam" id="PF00543">
    <property type="entry name" value="P-II"/>
    <property type="match status" value="1"/>
</dbReference>
<keyword evidence="3" id="KW-0804">Transcription</keyword>
<evidence type="ECO:0000256" key="5">
    <source>
        <dbReference type="RuleBase" id="RU003936"/>
    </source>
</evidence>
<dbReference type="InterPro" id="IPR002187">
    <property type="entry name" value="N-reg_PII"/>
</dbReference>
<dbReference type="PROSITE" id="PS51343">
    <property type="entry name" value="PII_GLNB_DOM"/>
    <property type="match status" value="1"/>
</dbReference>
<dbReference type="EMBL" id="DRWN01000023">
    <property type="protein sequence ID" value="HHK68057.1"/>
    <property type="molecule type" value="Genomic_DNA"/>
</dbReference>
<comment type="function">
    <text evidence="1">Could be involved in the regulation of nitrogen fixation.</text>
</comment>
<dbReference type="GO" id="GO:0005829">
    <property type="term" value="C:cytosol"/>
    <property type="evidence" value="ECO:0007669"/>
    <property type="project" value="TreeGrafter"/>
</dbReference>
<evidence type="ECO:0000313" key="6">
    <source>
        <dbReference type="EMBL" id="HHK68057.1"/>
    </source>
</evidence>
<evidence type="ECO:0000256" key="3">
    <source>
        <dbReference type="ARBA" id="ARBA00023163"/>
    </source>
</evidence>
<dbReference type="InterPro" id="IPR015867">
    <property type="entry name" value="N-reg_PII/ATP_PRibTrfase_C"/>
</dbReference>
<dbReference type="SMART" id="SM00938">
    <property type="entry name" value="P-II"/>
    <property type="match status" value="1"/>
</dbReference>
<dbReference type="SUPFAM" id="SSF54913">
    <property type="entry name" value="GlnB-like"/>
    <property type="match status" value="1"/>
</dbReference>
<dbReference type="PANTHER" id="PTHR30115">
    <property type="entry name" value="NITROGEN REGULATORY PROTEIN P-II"/>
    <property type="match status" value="1"/>
</dbReference>
<sequence length="113" mass="12776">MKLVKAVIRSEMIDQVKDCLQRLGYAGLTIYEVRGRGRQQGISWRIRGNEFKIDLIPKLMVEVVVDDDDVAKVVEELRKSAYTGSVGDGKIFVMPVEDVVRIRTGERGPEALR</sequence>
<keyword evidence="4" id="KW-0535">Nitrogen fixation</keyword>
<dbReference type="InterPro" id="IPR011322">
    <property type="entry name" value="N-reg_PII-like_a/b"/>
</dbReference>
<dbReference type="PANTHER" id="PTHR30115:SF13">
    <property type="entry name" value="PII-LIKE PROTEIN GLNBI"/>
    <property type="match status" value="1"/>
</dbReference>
<comment type="caution">
    <text evidence="6">The sequence shown here is derived from an EMBL/GenBank/DDBJ whole genome shotgun (WGS) entry which is preliminary data.</text>
</comment>
<reference evidence="6" key="1">
    <citation type="journal article" date="2020" name="mSystems">
        <title>Genome- and Community-Level Interaction Insights into Carbon Utilization and Element Cycling Functions of Hydrothermarchaeota in Hydrothermal Sediment.</title>
        <authorList>
            <person name="Zhou Z."/>
            <person name="Liu Y."/>
            <person name="Xu W."/>
            <person name="Pan J."/>
            <person name="Luo Z.H."/>
            <person name="Li M."/>
        </authorList>
    </citation>
    <scope>NUCLEOTIDE SEQUENCE [LARGE SCALE GENOMIC DNA]</scope>
    <source>
        <strain evidence="6">SpSt-1056</strain>
    </source>
</reference>
<dbReference type="PRINTS" id="PR00340">
    <property type="entry name" value="PIIGLNB"/>
</dbReference>
<evidence type="ECO:0000256" key="2">
    <source>
        <dbReference type="ARBA" id="ARBA00023015"/>
    </source>
</evidence>
<dbReference type="Gene3D" id="3.30.70.120">
    <property type="match status" value="1"/>
</dbReference>
<dbReference type="GO" id="GO:0030234">
    <property type="term" value="F:enzyme regulator activity"/>
    <property type="evidence" value="ECO:0007669"/>
    <property type="project" value="InterPro"/>
</dbReference>
<evidence type="ECO:0000256" key="1">
    <source>
        <dbReference type="ARBA" id="ARBA00002440"/>
    </source>
</evidence>
<organism evidence="6">
    <name type="scientific">Caldiarchaeum subterraneum</name>
    <dbReference type="NCBI Taxonomy" id="311458"/>
    <lineage>
        <taxon>Archaea</taxon>
        <taxon>Nitrososphaerota</taxon>
        <taxon>Candidatus Caldarchaeales</taxon>
        <taxon>Candidatus Caldarchaeaceae</taxon>
        <taxon>Candidatus Caldarchaeum</taxon>
    </lineage>
</organism>
<dbReference type="GO" id="GO:0005524">
    <property type="term" value="F:ATP binding"/>
    <property type="evidence" value="ECO:0007669"/>
    <property type="project" value="TreeGrafter"/>
</dbReference>
<dbReference type="AlphaFoldDB" id="A0A7C5L6W5"/>
<dbReference type="GO" id="GO:0006808">
    <property type="term" value="P:regulation of nitrogen utilization"/>
    <property type="evidence" value="ECO:0007669"/>
    <property type="project" value="InterPro"/>
</dbReference>
<dbReference type="PROSITE" id="PS00638">
    <property type="entry name" value="PII_GLNB_CTER"/>
    <property type="match status" value="1"/>
</dbReference>
<comment type="similarity">
    <text evidence="5">Belongs to the P(II) protein family.</text>
</comment>
<protein>
    <submittedName>
        <fullName evidence="6">P-II family nitrogen regulator</fullName>
    </submittedName>
</protein>
<proteinExistence type="inferred from homology"/>